<gene>
    <name evidence="10" type="ORF">N328_04278</name>
</gene>
<feature type="coiled-coil region" evidence="6">
    <location>
        <begin position="407"/>
        <end position="434"/>
    </location>
</feature>
<keyword evidence="3" id="KW-0479">Metal-binding</keyword>
<evidence type="ECO:0000256" key="7">
    <source>
        <dbReference type="SAM" id="MobiDB-lite"/>
    </source>
</evidence>
<dbReference type="InterPro" id="IPR002048">
    <property type="entry name" value="EF_hand_dom"/>
</dbReference>
<dbReference type="Pfam" id="PF00435">
    <property type="entry name" value="Spectrin"/>
    <property type="match status" value="7"/>
</dbReference>
<dbReference type="CDD" id="cd00176">
    <property type="entry name" value="SPEC"/>
    <property type="match status" value="5"/>
</dbReference>
<protein>
    <submittedName>
        <fullName evidence="10">Microtubule-actin cross-linking factor 1, isoforms 1/2/3/5</fullName>
    </submittedName>
</protein>
<dbReference type="GO" id="GO:0005509">
    <property type="term" value="F:calcium ion binding"/>
    <property type="evidence" value="ECO:0007669"/>
    <property type="project" value="InterPro"/>
</dbReference>
<evidence type="ECO:0000259" key="9">
    <source>
        <dbReference type="PROSITE" id="PS51460"/>
    </source>
</evidence>
<dbReference type="FunFam" id="1.20.58.60:FF:000061">
    <property type="entry name" value="microtubule-actin cross-linking factor 1 isoform X3"/>
    <property type="match status" value="1"/>
</dbReference>
<organism evidence="10 11">
    <name type="scientific">Gavia stellata</name>
    <name type="common">Red-throated diver</name>
    <name type="synonym">Colymbus stellatus</name>
    <dbReference type="NCBI Taxonomy" id="37040"/>
    <lineage>
        <taxon>Eukaryota</taxon>
        <taxon>Metazoa</taxon>
        <taxon>Chordata</taxon>
        <taxon>Craniata</taxon>
        <taxon>Vertebrata</taxon>
        <taxon>Euteleostomi</taxon>
        <taxon>Archelosauria</taxon>
        <taxon>Archosauria</taxon>
        <taxon>Dinosauria</taxon>
        <taxon>Saurischia</taxon>
        <taxon>Theropoda</taxon>
        <taxon>Coelurosauria</taxon>
        <taxon>Aves</taxon>
        <taxon>Neognathae</taxon>
        <taxon>Neoaves</taxon>
        <taxon>Aequornithes</taxon>
        <taxon>Gaviiformes</taxon>
        <taxon>Gaviidae</taxon>
        <taxon>Gavia</taxon>
    </lineage>
</organism>
<evidence type="ECO:0000313" key="11">
    <source>
        <dbReference type="Proteomes" id="UP000054313"/>
    </source>
</evidence>
<keyword evidence="2" id="KW-0963">Cytoplasm</keyword>
<keyword evidence="6" id="KW-0175">Coiled coil</keyword>
<dbReference type="GO" id="GO:0005882">
    <property type="term" value="C:intermediate filament"/>
    <property type="evidence" value="ECO:0007669"/>
    <property type="project" value="TreeGrafter"/>
</dbReference>
<dbReference type="Pfam" id="PF02187">
    <property type="entry name" value="GAS2"/>
    <property type="match status" value="1"/>
</dbReference>
<dbReference type="CDD" id="cd00051">
    <property type="entry name" value="EFh"/>
    <property type="match status" value="1"/>
</dbReference>
<dbReference type="SMART" id="SM00054">
    <property type="entry name" value="EFh"/>
    <property type="match status" value="2"/>
</dbReference>
<feature type="domain" description="EF-hand" evidence="8">
    <location>
        <begin position="1274"/>
        <end position="1309"/>
    </location>
</feature>
<keyword evidence="11" id="KW-1185">Reference proteome</keyword>
<dbReference type="InterPro" id="IPR002017">
    <property type="entry name" value="Spectrin_repeat"/>
</dbReference>
<dbReference type="InterPro" id="IPR043197">
    <property type="entry name" value="Plakin"/>
</dbReference>
<dbReference type="PROSITE" id="PS51460">
    <property type="entry name" value="GAR"/>
    <property type="match status" value="1"/>
</dbReference>
<dbReference type="GO" id="GO:0045104">
    <property type="term" value="P:intermediate filament cytoskeleton organization"/>
    <property type="evidence" value="ECO:0007669"/>
    <property type="project" value="InterPro"/>
</dbReference>
<dbReference type="Gene3D" id="1.10.238.10">
    <property type="entry name" value="EF-hand"/>
    <property type="match status" value="1"/>
</dbReference>
<dbReference type="GO" id="GO:0005198">
    <property type="term" value="F:structural molecule activity"/>
    <property type="evidence" value="ECO:0007669"/>
    <property type="project" value="TreeGrafter"/>
</dbReference>
<dbReference type="GO" id="GO:0015629">
    <property type="term" value="C:actin cytoskeleton"/>
    <property type="evidence" value="ECO:0007669"/>
    <property type="project" value="TreeGrafter"/>
</dbReference>
<feature type="compositionally biased region" description="Polar residues" evidence="7">
    <location>
        <begin position="1199"/>
        <end position="1219"/>
    </location>
</feature>
<dbReference type="InterPro" id="IPR018159">
    <property type="entry name" value="Spectrin/alpha-actinin"/>
</dbReference>
<proteinExistence type="predicted"/>
<dbReference type="GO" id="GO:0051893">
    <property type="term" value="P:regulation of focal adhesion assembly"/>
    <property type="evidence" value="ECO:0007669"/>
    <property type="project" value="TreeGrafter"/>
</dbReference>
<dbReference type="Pfam" id="PF13499">
    <property type="entry name" value="EF-hand_7"/>
    <property type="match status" value="1"/>
</dbReference>
<keyword evidence="4" id="KW-0106">Calcium</keyword>
<dbReference type="GO" id="GO:0008017">
    <property type="term" value="F:microtubule binding"/>
    <property type="evidence" value="ECO:0007669"/>
    <property type="project" value="InterPro"/>
</dbReference>
<dbReference type="FunFam" id="1.20.58.60:FF:000022">
    <property type="entry name" value="Microtubule-actin cross-linking factor 1"/>
    <property type="match status" value="1"/>
</dbReference>
<evidence type="ECO:0000259" key="8">
    <source>
        <dbReference type="PROSITE" id="PS50222"/>
    </source>
</evidence>
<dbReference type="PROSITE" id="PS50222">
    <property type="entry name" value="EF_HAND_2"/>
    <property type="match status" value="2"/>
</dbReference>
<feature type="region of interest" description="Disordered" evidence="7">
    <location>
        <begin position="1179"/>
        <end position="1219"/>
    </location>
</feature>
<dbReference type="InterPro" id="IPR036534">
    <property type="entry name" value="GAR_dom_sf"/>
</dbReference>
<accession>A0A093F4C1</accession>
<dbReference type="FunFam" id="1.20.58.60:FF:000025">
    <property type="entry name" value="microtubule-actin cross-linking factor 1"/>
    <property type="match status" value="1"/>
</dbReference>
<evidence type="ECO:0000256" key="5">
    <source>
        <dbReference type="ARBA" id="ARBA00023212"/>
    </source>
</evidence>
<dbReference type="SUPFAM" id="SSF47473">
    <property type="entry name" value="EF-hand"/>
    <property type="match status" value="1"/>
</dbReference>
<dbReference type="SMART" id="SM00243">
    <property type="entry name" value="GAS2"/>
    <property type="match status" value="1"/>
</dbReference>
<dbReference type="FunFam" id="1.20.58.60:FF:000001">
    <property type="entry name" value="Microtubule-actin cross-linking factor 1"/>
    <property type="match status" value="3"/>
</dbReference>
<evidence type="ECO:0000313" key="10">
    <source>
        <dbReference type="EMBL" id="KFV52472.1"/>
    </source>
</evidence>
<comment type="subcellular location">
    <subcellularLocation>
        <location evidence="1">Cytoplasm</location>
        <location evidence="1">Cytoskeleton</location>
    </subcellularLocation>
</comment>
<feature type="non-terminal residue" evidence="10">
    <location>
        <position position="1"/>
    </location>
</feature>
<dbReference type="GO" id="GO:0005737">
    <property type="term" value="C:cytoplasm"/>
    <property type="evidence" value="ECO:0007669"/>
    <property type="project" value="TreeGrafter"/>
</dbReference>
<name>A0A093F4C1_GAVST</name>
<evidence type="ECO:0000256" key="3">
    <source>
        <dbReference type="ARBA" id="ARBA00022723"/>
    </source>
</evidence>
<dbReference type="InterPro" id="IPR003108">
    <property type="entry name" value="GAR_dom"/>
</dbReference>
<keyword evidence="5" id="KW-0206">Cytoskeleton</keyword>
<feature type="non-terminal residue" evidence="10">
    <location>
        <position position="1382"/>
    </location>
</feature>
<dbReference type="Gene3D" id="1.20.58.60">
    <property type="match status" value="12"/>
</dbReference>
<dbReference type="SMART" id="SM00150">
    <property type="entry name" value="SPEC"/>
    <property type="match status" value="11"/>
</dbReference>
<feature type="domain" description="EF-hand" evidence="8">
    <location>
        <begin position="1310"/>
        <end position="1345"/>
    </location>
</feature>
<dbReference type="PANTHER" id="PTHR23169">
    <property type="entry name" value="ENVOPLAKIN"/>
    <property type="match status" value="1"/>
</dbReference>
<dbReference type="Proteomes" id="UP000054313">
    <property type="component" value="Unassembled WGS sequence"/>
</dbReference>
<evidence type="ECO:0000256" key="6">
    <source>
        <dbReference type="SAM" id="Coils"/>
    </source>
</evidence>
<dbReference type="GO" id="GO:0005886">
    <property type="term" value="C:plasma membrane"/>
    <property type="evidence" value="ECO:0007669"/>
    <property type="project" value="UniProtKB-SubCell"/>
</dbReference>
<dbReference type="SUPFAM" id="SSF46966">
    <property type="entry name" value="Spectrin repeat"/>
    <property type="match status" value="11"/>
</dbReference>
<dbReference type="GO" id="GO:0045296">
    <property type="term" value="F:cadherin binding"/>
    <property type="evidence" value="ECO:0007669"/>
    <property type="project" value="TreeGrafter"/>
</dbReference>
<dbReference type="PANTHER" id="PTHR23169:SF25">
    <property type="entry name" value="MICROTUBULE-ACTIN CROSS-LINKING FACTOR 1, ISOFORMS 1_2_3_4_5"/>
    <property type="match status" value="1"/>
</dbReference>
<sequence length="1382" mass="159478">QYEQELAWVAETKRKLTALGPIRLEQDQTTAQLQVQKAFSIDIIRHKDSMDELFSQRNEIFGTCGEEQKAVLSRSLVQQYEAVSQLNSERYARLERAQVLVNQFWETYEELNPWIEETQALISQLPPPAIDHEQLKQQQEDMRQLRESIAEHKPHIDKLLKIGPQLKDLNPEEGEMVQKKYSTAEAMYAKIKEEVCQRALALDEAVSQSTQFHDKIEPMLETLENLSSRLRMPPLIPAEVDKIRECISENKNATVELEKLQPSFEALKRRGEELIGRSQGTDKDLAAKVIQDKLDQMVFFWEDIKARAEEREMKFLDVLELAEKFWYDMAALLTTIKDTQDIVHDLESPGIDPSIIKQQVEAAETIKEETDGLHEELEFIRLLGTDLIFACGETEKPEVKKSIDEMNNAWENLNRTWKERLEKLEEAMQSAVQYQDTLQAMFDWLDNAVIKHCNISPVGTDLNTVKEQMNEMKEFKMEVYQQQIEMEKLNHQGELMLKKATDETDRDIIKEPLTELKHLWENLGEKIAHRQHKLEAALLALGQFQHALAELMAWLTHTEELLDAQKPINGDPKVIEVELAKHHVLKNDVLAHQATVETVNKAGNELLESSAGDDASSLRNRLEKLNACWESVLQKTEEREQQLQSTLQQAQGFHGEIEDFLLWLTRMESQLSASKPTGGLPETAREQLNAHMELYSQLKAKEDVYSQLLAKGRSGAKTEQSVALLEQKWCLVSTKMEERKVAGGGGGGRGRGAENSLQDFINWLTLAEQSLNIAPPASLILNAVLAQIDEHKVFANEVNAHRDRIIELDQTGNQLKFLSQKQDVVLIKNLLVSVQSRWEKVVQRSVERGRALDDARKRAKQFYEAWKKLIDWLEDAENHLDSELEISNDPDKIKLQLSKHKEFQKTLGGKQPVYDTTIRTGRALKEKALLPDDTQKLDNLLGEVRDKWDTVCGKSVERQHKLEEALLFSGQFMDALQALVDWLYKVEPQLAEDQPVHGDLDLVMNLMDAHKVFQKELGKRTGTVQVLKRSGRELIRDDTTWVKVQLQELSNRWDTVCKLSVSKQTRLEQALKQAEEFRTAVHMLLEWLSEAEQSLRFRGALPDDAEALQSLIDAHKEFMKKVEEKRVDVNAATTLIQRDQEPMPQNIDQVKALISEHQSFMEEMTRKQPDVDRVTKTYKRKATEPPHGPFIEKSRSNRKSLSQAAPPSMPIISQSETKNPRINQLSARWQQVWLLALERQRKLNDALDRLEELKEFANFDFDVWRKKYMRWMNHKKSRVMDFFRRIDKDQDGKITRQEFIDGILASKFPTTKLEMTAVADIFDRDGDGYIDYYEFVAALHPNNAYRPTTDADKIEDEVTRQVAQCKCAKRFQVEQIGENKYR</sequence>
<dbReference type="InterPro" id="IPR018247">
    <property type="entry name" value="EF_Hand_1_Ca_BS"/>
</dbReference>
<reference evidence="10 11" key="1">
    <citation type="submission" date="2014-04" db="EMBL/GenBank/DDBJ databases">
        <title>Genome evolution of avian class.</title>
        <authorList>
            <person name="Zhang G."/>
            <person name="Li C."/>
        </authorList>
    </citation>
    <scope>NUCLEOTIDE SEQUENCE [LARGE SCALE GENOMIC DNA]</scope>
    <source>
        <strain evidence="10">BGI_N328</strain>
    </source>
</reference>
<dbReference type="FunFam" id="1.10.238.10:FF:000013">
    <property type="entry name" value="Microtubule-actin cross-linking factor 1"/>
    <property type="match status" value="1"/>
</dbReference>
<dbReference type="EMBL" id="KK623727">
    <property type="protein sequence ID" value="KFV52472.1"/>
    <property type="molecule type" value="Genomic_DNA"/>
</dbReference>
<dbReference type="GO" id="GO:0032886">
    <property type="term" value="P:regulation of microtubule-based process"/>
    <property type="evidence" value="ECO:0007669"/>
    <property type="project" value="TreeGrafter"/>
</dbReference>
<dbReference type="PROSITE" id="PS00018">
    <property type="entry name" value="EF_HAND_1"/>
    <property type="match status" value="2"/>
</dbReference>
<dbReference type="FunFam" id="1.20.58.60:FF:000084">
    <property type="entry name" value="microtubule-actin cross-linking factor 1 isoform X2"/>
    <property type="match status" value="1"/>
</dbReference>
<dbReference type="GO" id="GO:0005874">
    <property type="term" value="C:microtubule"/>
    <property type="evidence" value="ECO:0007669"/>
    <property type="project" value="TreeGrafter"/>
</dbReference>
<dbReference type="FunFam" id="1.20.58.60:FF:000012">
    <property type="entry name" value="Microtubule-actin cross-linking factor 1"/>
    <property type="match status" value="1"/>
</dbReference>
<evidence type="ECO:0000256" key="2">
    <source>
        <dbReference type="ARBA" id="ARBA00022490"/>
    </source>
</evidence>
<dbReference type="FunFam" id="1.20.58.60:FF:000048">
    <property type="entry name" value="microtubule-actin cross-linking factor 1 isoform X3"/>
    <property type="match status" value="1"/>
</dbReference>
<dbReference type="GO" id="GO:0042060">
    <property type="term" value="P:wound healing"/>
    <property type="evidence" value="ECO:0007669"/>
    <property type="project" value="TreeGrafter"/>
</dbReference>
<evidence type="ECO:0000256" key="1">
    <source>
        <dbReference type="ARBA" id="ARBA00004245"/>
    </source>
</evidence>
<dbReference type="FunFam" id="1.20.58.60:FF:000014">
    <property type="entry name" value="microtubule-actin cross-linking factor 1"/>
    <property type="match status" value="1"/>
</dbReference>
<evidence type="ECO:0000256" key="4">
    <source>
        <dbReference type="ARBA" id="ARBA00022837"/>
    </source>
</evidence>
<feature type="domain" description="GAR" evidence="9">
    <location>
        <begin position="1349"/>
        <end position="1382"/>
    </location>
</feature>
<dbReference type="Gene3D" id="3.30.920.20">
    <property type="entry name" value="Gas2-like domain"/>
    <property type="match status" value="1"/>
</dbReference>
<dbReference type="InterPro" id="IPR011992">
    <property type="entry name" value="EF-hand-dom_pair"/>
</dbReference>